<evidence type="ECO:0000259" key="8">
    <source>
        <dbReference type="PROSITE" id="PS50219"/>
    </source>
</evidence>
<dbReference type="Pfam" id="PF21720">
    <property type="entry name" value="MIOS_WD40"/>
    <property type="match status" value="1"/>
</dbReference>
<evidence type="ECO:0000313" key="9">
    <source>
        <dbReference type="EMBL" id="CAG7826485.1"/>
    </source>
</evidence>
<dbReference type="GO" id="GO:1904263">
    <property type="term" value="P:positive regulation of TORC1 signaling"/>
    <property type="evidence" value="ECO:0007669"/>
    <property type="project" value="TreeGrafter"/>
</dbReference>
<feature type="repeat" description="WD" evidence="5">
    <location>
        <begin position="245"/>
        <end position="287"/>
    </location>
</feature>
<dbReference type="PANTHER" id="PTHR46200">
    <property type="entry name" value="GATOR COMPLEX PROTEIN WDR24"/>
    <property type="match status" value="1"/>
</dbReference>
<keyword evidence="2 5" id="KW-0853">WD repeat</keyword>
<dbReference type="PROSITE" id="PS50294">
    <property type="entry name" value="WD_REPEATS_REGION"/>
    <property type="match status" value="2"/>
</dbReference>
<name>A0A8J2PYE3_9HEXA</name>
<evidence type="ECO:0000256" key="5">
    <source>
        <dbReference type="PROSITE-ProRule" id="PRU00221"/>
    </source>
</evidence>
<dbReference type="InterPro" id="IPR000547">
    <property type="entry name" value="Clathrin_H-chain/VPS_repeat"/>
</dbReference>
<sequence length="1490" mass="166056">MEDIKIYNPINVIDQLEHNGSPVKITCIECCSSRLFLGTLEGLFCEYFITEDETRYSRVRSTIIGKGQAIIFIRSASALDSLIILSGGTLALFDLQTLEVKGNNSVINVTAVSVDENPVSGDPFIVELKSILGNIDNMQRDTYAATKSMSFALGDGPANALSLSKDNTQVVVAGRNVFKILEIGDEGFTEKVNLRVGKNLNLNYSCNDVTWSHLDENLIATGATNGAVVLWNLSKNTRAKQEFVFANHQRTVHKVVFHPSDPNILLSGSQDGTVKCFDLRNKEARLTFTSNSESVRDVQFIPKTTASFTSVSENGSVQLWDIRKPDRPFLTFTAHYGPVFSCDWHPDTPNVLATGGRDRAIKVWTITNVATVEHTIQTVASVGRIKWRPQRKNHIGSTSLVVDASVCVWDVRRPFVPFAAFEKHKDVATGIAWKGSPHVFISTSKDCTLWQHVFRDASRPASKAIPQALALNIRGGEIAQAVCSQQVEANSSSRFPIFKKSSSLDEQFHLAQSSFFAFEVAKLVSDSFHVDCAAKYILWGKSIPEMCDNNSQVALALNLPRISMTWELAKLFYLTISTEVPNIVKAVDPVLTTASKDDKEENDDSDDEINNNSSSETEKQDFLAEIASGLHMNHGMFLSQGPTYDFQVQQDWQILPAEAFQVRHEIREGSSPPIHLEDCSPRDTEETVETVAIENRTSQLTISKLKPVPFIDFTEALIDALSYHAKLGDVQTAVCVWLVLSTLDKLPLDQTVLEMWCLAYVELLQRFRLYAQAAVVVKHCGVLGHFSQQSTSFLLCFSRKSSIFICHVSSDGFKLVREISVDSIAISLSVESGLICAALAVGHYVMVNSNSSKKSVQKLCDFDSREGQAKVVHVKKEEFLVLGPGSLGVFVTSAGTSERPPLVWPDKISQVGVHNFNIVAACGDCIYVHSLLDTSHCAAVKLPYAKSLQVIEGNLYVWTGSSLYKFQAISIEDQVESLLGTDDITKAFNLLQSAPRDKRQHLAKKIHRKAAFQYLASYDYEAAQKSLHEGGIDLREILILYKNILPALSNFTQTLPPLHRYSDIHDLTNGNESALREVTQFVINNLLEEPNIFSSKELSTSLLKLTAKYDPAKFTLLLRKITTIDADFEDVFDYLESSKLYSRAAFLYKAVGNTEKSLDLWLKLASGDLPAEEGCCTNFVSTIINLLVDCNNASVVWNYFYKLQKIDSAQSIDVFKRKPVSDQFQPMQVAEKLHSIPDLCIDYLEHIVYEKEVADTEIHTYLGTRYIDRILASKSSSNSVSTGVQSTRDKLLRLVVESNNLKCQYLIGKLQNSTMRLELAILHGKVGDHTQALVVMVRELGDHKLAREYCRKLGKSMDRKRAYVELLRLYIDVPQENQDTNNLVSVLSDFVQDFDLVIVLSLLPDEIPLSVIAGVVQRATRKVVHNNRRSKLMKALAKRTLLDTKVDEYENNCGFAVEEESICDVCSKQLDGIETITFSDGFVGHDKCLI</sequence>
<keyword evidence="10" id="KW-1185">Reference proteome</keyword>
<feature type="domain" description="CNH" evidence="8">
    <location>
        <begin position="22"/>
        <end position="955"/>
    </location>
</feature>
<evidence type="ECO:0000256" key="3">
    <source>
        <dbReference type="ARBA" id="ARBA00022737"/>
    </source>
</evidence>
<dbReference type="GO" id="GO:0061700">
    <property type="term" value="C:GATOR2 complex"/>
    <property type="evidence" value="ECO:0007669"/>
    <property type="project" value="TreeGrafter"/>
</dbReference>
<dbReference type="SMART" id="SM00320">
    <property type="entry name" value="WD40"/>
    <property type="match status" value="6"/>
</dbReference>
<dbReference type="EMBL" id="CAJVCH010539923">
    <property type="protein sequence ID" value="CAG7826485.1"/>
    <property type="molecule type" value="Genomic_DNA"/>
</dbReference>
<dbReference type="OrthoDB" id="60955at2759"/>
<comment type="similarity">
    <text evidence="1">Belongs to the WD repeat WDR24 family.</text>
</comment>
<evidence type="ECO:0000256" key="7">
    <source>
        <dbReference type="SAM" id="MobiDB-lite"/>
    </source>
</evidence>
<feature type="repeat" description="CHCR" evidence="6">
    <location>
        <begin position="1214"/>
        <end position="1379"/>
    </location>
</feature>
<dbReference type="InterPro" id="IPR001180">
    <property type="entry name" value="CNH_dom"/>
</dbReference>
<protein>
    <recommendedName>
        <fullName evidence="4">GATOR2 complex protein WDR24</fullName>
    </recommendedName>
</protein>
<feature type="compositionally biased region" description="Acidic residues" evidence="7">
    <location>
        <begin position="600"/>
        <end position="609"/>
    </location>
</feature>
<comment type="caution">
    <text evidence="9">The sequence shown here is derived from an EMBL/GenBank/DDBJ whole genome shotgun (WGS) entry which is preliminary data.</text>
</comment>
<dbReference type="PANTHER" id="PTHR46200:SF1">
    <property type="entry name" value="GATOR COMPLEX PROTEIN WDR24"/>
    <property type="match status" value="1"/>
</dbReference>
<dbReference type="Proteomes" id="UP000708208">
    <property type="component" value="Unassembled WGS sequence"/>
</dbReference>
<dbReference type="GO" id="GO:0005829">
    <property type="term" value="C:cytosol"/>
    <property type="evidence" value="ECO:0007669"/>
    <property type="project" value="TreeGrafter"/>
</dbReference>
<feature type="repeat" description="WD" evidence="5">
    <location>
        <begin position="332"/>
        <end position="374"/>
    </location>
</feature>
<evidence type="ECO:0000256" key="6">
    <source>
        <dbReference type="PROSITE-ProRule" id="PRU01006"/>
    </source>
</evidence>
<evidence type="ECO:0000313" key="10">
    <source>
        <dbReference type="Proteomes" id="UP000708208"/>
    </source>
</evidence>
<gene>
    <name evidence="9" type="ORF">AFUS01_LOCUS36535</name>
</gene>
<dbReference type="GO" id="GO:0005774">
    <property type="term" value="C:vacuolar membrane"/>
    <property type="evidence" value="ECO:0007669"/>
    <property type="project" value="TreeGrafter"/>
</dbReference>
<proteinExistence type="inferred from homology"/>
<feature type="repeat" description="WD" evidence="5">
    <location>
        <begin position="288"/>
        <end position="323"/>
    </location>
</feature>
<dbReference type="PROSITE" id="PS50082">
    <property type="entry name" value="WD_REPEATS_2"/>
    <property type="match status" value="3"/>
</dbReference>
<evidence type="ECO:0000256" key="2">
    <source>
        <dbReference type="ARBA" id="ARBA00022574"/>
    </source>
</evidence>
<accession>A0A8J2PYE3</accession>
<feature type="region of interest" description="Disordered" evidence="7">
    <location>
        <begin position="594"/>
        <end position="618"/>
    </location>
</feature>
<dbReference type="GO" id="GO:0006886">
    <property type="term" value="P:intracellular protein transport"/>
    <property type="evidence" value="ECO:0007669"/>
    <property type="project" value="UniProtKB-UniRule"/>
</dbReference>
<organism evidence="9 10">
    <name type="scientific">Allacma fusca</name>
    <dbReference type="NCBI Taxonomy" id="39272"/>
    <lineage>
        <taxon>Eukaryota</taxon>
        <taxon>Metazoa</taxon>
        <taxon>Ecdysozoa</taxon>
        <taxon>Arthropoda</taxon>
        <taxon>Hexapoda</taxon>
        <taxon>Collembola</taxon>
        <taxon>Symphypleona</taxon>
        <taxon>Sminthuridae</taxon>
        <taxon>Allacma</taxon>
    </lineage>
</organism>
<dbReference type="GO" id="GO:0016050">
    <property type="term" value="P:vesicle organization"/>
    <property type="evidence" value="ECO:0007669"/>
    <property type="project" value="UniProtKB-ARBA"/>
</dbReference>
<evidence type="ECO:0000256" key="4">
    <source>
        <dbReference type="ARBA" id="ARBA00040269"/>
    </source>
</evidence>
<dbReference type="PROSITE" id="PS50219">
    <property type="entry name" value="CNH"/>
    <property type="match status" value="1"/>
</dbReference>
<dbReference type="InterPro" id="IPR001680">
    <property type="entry name" value="WD40_rpt"/>
</dbReference>
<dbReference type="InterPro" id="IPR037590">
    <property type="entry name" value="WDR24"/>
</dbReference>
<dbReference type="Pfam" id="PF00780">
    <property type="entry name" value="CNH"/>
    <property type="match status" value="1"/>
</dbReference>
<dbReference type="PROSITE" id="PS50236">
    <property type="entry name" value="CHCR"/>
    <property type="match status" value="1"/>
</dbReference>
<dbReference type="GO" id="GO:0016239">
    <property type="term" value="P:positive regulation of macroautophagy"/>
    <property type="evidence" value="ECO:0007669"/>
    <property type="project" value="TreeGrafter"/>
</dbReference>
<dbReference type="GO" id="GO:0016192">
    <property type="term" value="P:vesicle-mediated transport"/>
    <property type="evidence" value="ECO:0007669"/>
    <property type="project" value="InterPro"/>
</dbReference>
<keyword evidence="3" id="KW-0677">Repeat</keyword>
<reference evidence="9" key="1">
    <citation type="submission" date="2021-06" db="EMBL/GenBank/DDBJ databases">
        <authorList>
            <person name="Hodson N. C."/>
            <person name="Mongue J. A."/>
            <person name="Jaron S. K."/>
        </authorList>
    </citation>
    <scope>NUCLEOTIDE SEQUENCE</scope>
</reference>
<evidence type="ECO:0000256" key="1">
    <source>
        <dbReference type="ARBA" id="ARBA00008134"/>
    </source>
</evidence>